<dbReference type="AlphaFoldDB" id="A0A167S368"/>
<dbReference type="GO" id="GO:0004622">
    <property type="term" value="F:phosphatidylcholine lysophospholipase activity"/>
    <property type="evidence" value="ECO:0007669"/>
    <property type="project" value="TreeGrafter"/>
</dbReference>
<feature type="region of interest" description="Disordered" evidence="1">
    <location>
        <begin position="277"/>
        <end position="298"/>
    </location>
</feature>
<protein>
    <recommendedName>
        <fullName evidence="3">SGNH hydrolase-type esterase domain-containing protein</fullName>
    </recommendedName>
</protein>
<feature type="domain" description="SGNH hydrolase-type esterase" evidence="3">
    <location>
        <begin position="58"/>
        <end position="232"/>
    </location>
</feature>
<evidence type="ECO:0000313" key="4">
    <source>
        <dbReference type="EMBL" id="KZN86727.1"/>
    </source>
</evidence>
<dbReference type="Proteomes" id="UP000076449">
    <property type="component" value="Chromosome II"/>
</dbReference>
<sequence>MRQSTPILWVVQACLIWLTLVSASPTVISHDSLMSSDPEVSALQPRDTKPFPLRVLPLGASITMGYKSADGNGYRKWLRQQLRYAGWDVDMVGTTKSGTMHDNDHDGHIGWRIDQIASHAKEIIPQQPNVILINAGTNDALQKYKVDTAGKRMDSLLTYLFDNIPNTTIILSTLTFNGEEPLLSTEINKQYLELAAKRRAQSESLVLADMSSFIQWKQLVDKVHPTAAGYERMASVWWAAIQQAEKEGFLKAPKTTSTNNATISKAREKVLDDSTANPSLPAYMAPPQPTIQKNSNGTSRSQPWNLWTVAFQMIIMCVGFSYV</sequence>
<keyword evidence="2" id="KW-0732">Signal</keyword>
<dbReference type="InterPro" id="IPR013830">
    <property type="entry name" value="SGNH_hydro"/>
</dbReference>
<dbReference type="EMBL" id="CM002799">
    <property type="protein sequence ID" value="KZN86727.1"/>
    <property type="molecule type" value="Genomic_DNA"/>
</dbReference>
<feature type="signal peptide" evidence="2">
    <location>
        <begin position="1"/>
        <end position="23"/>
    </location>
</feature>
<evidence type="ECO:0000259" key="3">
    <source>
        <dbReference type="Pfam" id="PF13472"/>
    </source>
</evidence>
<evidence type="ECO:0000256" key="2">
    <source>
        <dbReference type="SAM" id="SignalP"/>
    </source>
</evidence>
<dbReference type="SUPFAM" id="SSF52266">
    <property type="entry name" value="SGNH hydrolase"/>
    <property type="match status" value="1"/>
</dbReference>
<dbReference type="InterPro" id="IPR051532">
    <property type="entry name" value="Ester_Hydrolysis_Enzymes"/>
</dbReference>
<dbReference type="InterPro" id="IPR036514">
    <property type="entry name" value="SGNH_hydro_sf"/>
</dbReference>
<dbReference type="Gene3D" id="3.40.50.1110">
    <property type="entry name" value="SGNH hydrolase"/>
    <property type="match status" value="1"/>
</dbReference>
<dbReference type="PANTHER" id="PTHR30383:SF31">
    <property type="entry name" value="SGNH HYDROLASE-TYPE ESTERASE DOMAIN-CONTAINING PROTEIN-RELATED"/>
    <property type="match status" value="1"/>
</dbReference>
<proteinExistence type="predicted"/>
<name>A0A167S368_PENCH</name>
<organism evidence="4">
    <name type="scientific">Penicillium chrysogenum</name>
    <name type="common">Penicillium notatum</name>
    <dbReference type="NCBI Taxonomy" id="5076"/>
    <lineage>
        <taxon>Eukaryota</taxon>
        <taxon>Fungi</taxon>
        <taxon>Dikarya</taxon>
        <taxon>Ascomycota</taxon>
        <taxon>Pezizomycotina</taxon>
        <taxon>Eurotiomycetes</taxon>
        <taxon>Eurotiomycetidae</taxon>
        <taxon>Eurotiales</taxon>
        <taxon>Aspergillaceae</taxon>
        <taxon>Penicillium</taxon>
        <taxon>Penicillium chrysogenum species complex</taxon>
    </lineage>
</organism>
<evidence type="ECO:0000256" key="1">
    <source>
        <dbReference type="SAM" id="MobiDB-lite"/>
    </source>
</evidence>
<gene>
    <name evidence="4" type="ORF">EN45_052720</name>
</gene>
<reference evidence="4" key="1">
    <citation type="journal article" date="2014" name="Genome Announc.">
        <title>Complete sequencing and chromosome-scale genome assembly of the industrial progenitor strain P2niaD18 from the penicillin producer Penicillium chrysogenum.</title>
        <authorList>
            <person name="Specht T."/>
            <person name="Dahlmann T.A."/>
            <person name="Zadra I."/>
            <person name="Kurnsteiner H."/>
            <person name="Kuck U."/>
        </authorList>
    </citation>
    <scope>NUCLEOTIDE SEQUENCE [LARGE SCALE GENOMIC DNA]</scope>
    <source>
        <strain evidence="4">P2niaD18</strain>
    </source>
</reference>
<dbReference type="PANTHER" id="PTHR30383">
    <property type="entry name" value="THIOESTERASE 1/PROTEASE 1/LYSOPHOSPHOLIPASE L1"/>
    <property type="match status" value="1"/>
</dbReference>
<dbReference type="CDD" id="cd01833">
    <property type="entry name" value="XynB_like"/>
    <property type="match status" value="1"/>
</dbReference>
<feature type="chain" id="PRO_5007892169" description="SGNH hydrolase-type esterase domain-containing protein" evidence="2">
    <location>
        <begin position="24"/>
        <end position="323"/>
    </location>
</feature>
<dbReference type="PhylomeDB" id="A0A167S368"/>
<accession>A0A167S368</accession>
<dbReference type="Pfam" id="PF13472">
    <property type="entry name" value="Lipase_GDSL_2"/>
    <property type="match status" value="1"/>
</dbReference>